<keyword evidence="3" id="KW-1185">Reference proteome</keyword>
<reference evidence="2 3" key="1">
    <citation type="submission" date="2022-04" db="EMBL/GenBank/DDBJ databases">
        <authorList>
            <person name="Ra J.-S."/>
            <person name="Kim S.-B."/>
        </authorList>
    </citation>
    <scope>NUCLEOTIDE SEQUENCE [LARGE SCALE GENOMIC DNA]</scope>
    <source>
        <strain evidence="2 3">MMS21-Er5</strain>
    </source>
</reference>
<evidence type="ECO:0000313" key="3">
    <source>
        <dbReference type="Proteomes" id="UP000829998"/>
    </source>
</evidence>
<name>A0ABY4LMU9_9FLAO</name>
<keyword evidence="1" id="KW-0812">Transmembrane</keyword>
<evidence type="ECO:0000256" key="1">
    <source>
        <dbReference type="SAM" id="Phobius"/>
    </source>
</evidence>
<dbReference type="EMBL" id="CP096829">
    <property type="protein sequence ID" value="UPZ14409.1"/>
    <property type="molecule type" value="Genomic_DNA"/>
</dbReference>
<dbReference type="Proteomes" id="UP000829998">
    <property type="component" value="Chromosome"/>
</dbReference>
<keyword evidence="1" id="KW-0472">Membrane</keyword>
<organism evidence="2 3">
    <name type="scientific">Flavobacterium humidisoli</name>
    <dbReference type="NCBI Taxonomy" id="2937442"/>
    <lineage>
        <taxon>Bacteria</taxon>
        <taxon>Pseudomonadati</taxon>
        <taxon>Bacteroidota</taxon>
        <taxon>Flavobacteriia</taxon>
        <taxon>Flavobacteriales</taxon>
        <taxon>Flavobacteriaceae</taxon>
        <taxon>Flavobacterium</taxon>
    </lineage>
</organism>
<accession>A0ABY4LMU9</accession>
<keyword evidence="1" id="KW-1133">Transmembrane helix</keyword>
<evidence type="ECO:0000313" key="2">
    <source>
        <dbReference type="EMBL" id="UPZ14409.1"/>
    </source>
</evidence>
<feature type="transmembrane region" description="Helical" evidence="1">
    <location>
        <begin position="6"/>
        <end position="23"/>
    </location>
</feature>
<gene>
    <name evidence="2" type="ORF">M0M44_16770</name>
</gene>
<dbReference type="RefSeq" id="WP_248726708.1">
    <property type="nucleotide sequence ID" value="NZ_CP096829.1"/>
</dbReference>
<sequence>MEPSWIILSVTGAFVLIMIIYIFRLNRKDKKTYEKDLNSFSNIFEEESESNDIH</sequence>
<protein>
    <submittedName>
        <fullName evidence="2">Uncharacterized protein</fullName>
    </submittedName>
</protein>
<proteinExistence type="predicted"/>